<evidence type="ECO:0000313" key="2">
    <source>
        <dbReference type="Proteomes" id="UP000466442"/>
    </source>
</evidence>
<name>A0A8S9X1Z9_APOLU</name>
<gene>
    <name evidence="1" type="ORF">GE061_004739</name>
</gene>
<dbReference type="AlphaFoldDB" id="A0A8S9X1Z9"/>
<keyword evidence="2" id="KW-1185">Reference proteome</keyword>
<organism evidence="1 2">
    <name type="scientific">Apolygus lucorum</name>
    <name type="common">Small green plant bug</name>
    <name type="synonym">Lygocoris lucorum</name>
    <dbReference type="NCBI Taxonomy" id="248454"/>
    <lineage>
        <taxon>Eukaryota</taxon>
        <taxon>Metazoa</taxon>
        <taxon>Ecdysozoa</taxon>
        <taxon>Arthropoda</taxon>
        <taxon>Hexapoda</taxon>
        <taxon>Insecta</taxon>
        <taxon>Pterygota</taxon>
        <taxon>Neoptera</taxon>
        <taxon>Paraneoptera</taxon>
        <taxon>Hemiptera</taxon>
        <taxon>Heteroptera</taxon>
        <taxon>Panheteroptera</taxon>
        <taxon>Cimicomorpha</taxon>
        <taxon>Miridae</taxon>
        <taxon>Mirini</taxon>
        <taxon>Apolygus</taxon>
    </lineage>
</organism>
<sequence length="143" mass="15611">MDVWMSRLYSTSLIIPPGLNKDPGLKSGRERNDNVTGTTAVDLIFIPSSGSESHICGQEKVSSTRSHIALLAGAFTKTYLKKSNDDAGGATADSHSADGCRRLRHDVVRETLHESDWHVYDDTTRVGRQLTRVPTSDTGIVVE</sequence>
<evidence type="ECO:0000313" key="1">
    <source>
        <dbReference type="EMBL" id="KAF6202341.1"/>
    </source>
</evidence>
<dbReference type="Proteomes" id="UP000466442">
    <property type="component" value="Linkage Group LG12"/>
</dbReference>
<dbReference type="EMBL" id="WIXP02000012">
    <property type="protein sequence ID" value="KAF6202341.1"/>
    <property type="molecule type" value="Genomic_DNA"/>
</dbReference>
<reference evidence="1" key="1">
    <citation type="journal article" date="2021" name="Mol. Ecol. Resour.">
        <title>Apolygus lucorum genome provides insights into omnivorousness and mesophyll feeding.</title>
        <authorList>
            <person name="Liu Y."/>
            <person name="Liu H."/>
            <person name="Wang H."/>
            <person name="Huang T."/>
            <person name="Liu B."/>
            <person name="Yang B."/>
            <person name="Yin L."/>
            <person name="Li B."/>
            <person name="Zhang Y."/>
            <person name="Zhang S."/>
            <person name="Jiang F."/>
            <person name="Zhang X."/>
            <person name="Ren Y."/>
            <person name="Wang B."/>
            <person name="Wang S."/>
            <person name="Lu Y."/>
            <person name="Wu K."/>
            <person name="Fan W."/>
            <person name="Wang G."/>
        </authorList>
    </citation>
    <scope>NUCLEOTIDE SEQUENCE</scope>
    <source>
        <strain evidence="1">12Hb</strain>
    </source>
</reference>
<protein>
    <submittedName>
        <fullName evidence="1">Uncharacterized protein</fullName>
    </submittedName>
</protein>
<accession>A0A8S9X1Z9</accession>
<comment type="caution">
    <text evidence="1">The sequence shown here is derived from an EMBL/GenBank/DDBJ whole genome shotgun (WGS) entry which is preliminary data.</text>
</comment>
<proteinExistence type="predicted"/>